<keyword evidence="1" id="KW-1133">Transmembrane helix</keyword>
<protein>
    <submittedName>
        <fullName evidence="2">Uncharacterized protein</fullName>
    </submittedName>
</protein>
<evidence type="ECO:0000313" key="2">
    <source>
        <dbReference type="EMBL" id="KAJ9601293.1"/>
    </source>
</evidence>
<organism evidence="2 3">
    <name type="scientific">Diploptera punctata</name>
    <name type="common">Pacific beetle cockroach</name>
    <dbReference type="NCBI Taxonomy" id="6984"/>
    <lineage>
        <taxon>Eukaryota</taxon>
        <taxon>Metazoa</taxon>
        <taxon>Ecdysozoa</taxon>
        <taxon>Arthropoda</taxon>
        <taxon>Hexapoda</taxon>
        <taxon>Insecta</taxon>
        <taxon>Pterygota</taxon>
        <taxon>Neoptera</taxon>
        <taxon>Polyneoptera</taxon>
        <taxon>Dictyoptera</taxon>
        <taxon>Blattodea</taxon>
        <taxon>Blaberoidea</taxon>
        <taxon>Blaberidae</taxon>
        <taxon>Diplopterinae</taxon>
        <taxon>Diploptera</taxon>
    </lineage>
</organism>
<feature type="non-terminal residue" evidence="2">
    <location>
        <position position="87"/>
    </location>
</feature>
<evidence type="ECO:0000313" key="3">
    <source>
        <dbReference type="Proteomes" id="UP001233999"/>
    </source>
</evidence>
<feature type="transmembrane region" description="Helical" evidence="1">
    <location>
        <begin position="50"/>
        <end position="74"/>
    </location>
</feature>
<accession>A0AAD8ALH4</accession>
<sequence length="87" mass="9812">GLSLDSDDDDNININMLLVTLNCNSVSSSVVNTSQKFTQNELPLLRGLRIVMFVSNAIVQMGFFSVWQCVAWLVKTIRYKTRSIRSV</sequence>
<keyword evidence="1" id="KW-0812">Transmembrane</keyword>
<dbReference type="AlphaFoldDB" id="A0AAD8ALH4"/>
<reference evidence="2" key="1">
    <citation type="journal article" date="2023" name="IScience">
        <title>Live-bearing cockroach genome reveals convergent evolutionary mechanisms linked to viviparity in insects and beyond.</title>
        <authorList>
            <person name="Fouks B."/>
            <person name="Harrison M.C."/>
            <person name="Mikhailova A.A."/>
            <person name="Marchal E."/>
            <person name="English S."/>
            <person name="Carruthers M."/>
            <person name="Jennings E.C."/>
            <person name="Chiamaka E.L."/>
            <person name="Frigard R.A."/>
            <person name="Pippel M."/>
            <person name="Attardo G.M."/>
            <person name="Benoit J.B."/>
            <person name="Bornberg-Bauer E."/>
            <person name="Tobe S.S."/>
        </authorList>
    </citation>
    <scope>NUCLEOTIDE SEQUENCE</scope>
    <source>
        <strain evidence="2">Stay&amp;Tobe</strain>
    </source>
</reference>
<reference evidence="2" key="2">
    <citation type="submission" date="2023-05" db="EMBL/GenBank/DDBJ databases">
        <authorList>
            <person name="Fouks B."/>
        </authorList>
    </citation>
    <scope>NUCLEOTIDE SEQUENCE</scope>
    <source>
        <strain evidence="2">Stay&amp;Tobe</strain>
        <tissue evidence="2">Testes</tissue>
    </source>
</reference>
<evidence type="ECO:0000256" key="1">
    <source>
        <dbReference type="SAM" id="Phobius"/>
    </source>
</evidence>
<keyword evidence="1" id="KW-0472">Membrane</keyword>
<name>A0AAD8ALH4_DIPPU</name>
<comment type="caution">
    <text evidence="2">The sequence shown here is derived from an EMBL/GenBank/DDBJ whole genome shotgun (WGS) entry which is preliminary data.</text>
</comment>
<feature type="non-terminal residue" evidence="2">
    <location>
        <position position="1"/>
    </location>
</feature>
<gene>
    <name evidence="2" type="ORF">L9F63_000588</name>
</gene>
<proteinExistence type="predicted"/>
<dbReference type="EMBL" id="JASPKZ010000024">
    <property type="protein sequence ID" value="KAJ9601293.1"/>
    <property type="molecule type" value="Genomic_DNA"/>
</dbReference>
<keyword evidence="3" id="KW-1185">Reference proteome</keyword>
<dbReference type="Proteomes" id="UP001233999">
    <property type="component" value="Unassembled WGS sequence"/>
</dbReference>